<dbReference type="CDD" id="cd06464">
    <property type="entry name" value="ACD_sHsps-like"/>
    <property type="match status" value="1"/>
</dbReference>
<evidence type="ECO:0000313" key="7">
    <source>
        <dbReference type="EMBL" id="KEQ70396.1"/>
    </source>
</evidence>
<dbReference type="InterPro" id="IPR007052">
    <property type="entry name" value="CS_dom"/>
</dbReference>
<feature type="domain" description="CS" evidence="6">
    <location>
        <begin position="217"/>
        <end position="330"/>
    </location>
</feature>
<evidence type="ECO:0000256" key="2">
    <source>
        <dbReference type="PROSITE-ProRule" id="PRU00285"/>
    </source>
</evidence>
<dbReference type="Proteomes" id="UP000027730">
    <property type="component" value="Unassembled WGS sequence"/>
</dbReference>
<protein>
    <submittedName>
        <fullName evidence="7">Uncharacterized protein</fullName>
    </submittedName>
</protein>
<feature type="compositionally biased region" description="Basic residues" evidence="4">
    <location>
        <begin position="153"/>
        <end position="169"/>
    </location>
</feature>
<dbReference type="GeneID" id="25414026"/>
<organism evidence="7 8">
    <name type="scientific">Aureobasidium namibiae CBS 147.97</name>
    <dbReference type="NCBI Taxonomy" id="1043004"/>
    <lineage>
        <taxon>Eukaryota</taxon>
        <taxon>Fungi</taxon>
        <taxon>Dikarya</taxon>
        <taxon>Ascomycota</taxon>
        <taxon>Pezizomycotina</taxon>
        <taxon>Dothideomycetes</taxon>
        <taxon>Dothideomycetidae</taxon>
        <taxon>Dothideales</taxon>
        <taxon>Saccotheciaceae</taxon>
        <taxon>Aureobasidium</taxon>
    </lineage>
</organism>
<feature type="domain" description="SHSP" evidence="5">
    <location>
        <begin position="213"/>
        <end position="335"/>
    </location>
</feature>
<feature type="region of interest" description="Disordered" evidence="4">
    <location>
        <begin position="198"/>
        <end position="221"/>
    </location>
</feature>
<evidence type="ECO:0000259" key="5">
    <source>
        <dbReference type="PROSITE" id="PS01031"/>
    </source>
</evidence>
<name>A0A074X708_9PEZI</name>
<accession>A0A074X708</accession>
<dbReference type="InterPro" id="IPR031107">
    <property type="entry name" value="Small_HSP"/>
</dbReference>
<dbReference type="Gene3D" id="2.60.40.790">
    <property type="match status" value="1"/>
</dbReference>
<dbReference type="RefSeq" id="XP_013424638.1">
    <property type="nucleotide sequence ID" value="XM_013569184.1"/>
</dbReference>
<dbReference type="InterPro" id="IPR008978">
    <property type="entry name" value="HSP20-like_chaperone"/>
</dbReference>
<dbReference type="OrthoDB" id="5511210at2759"/>
<evidence type="ECO:0000256" key="4">
    <source>
        <dbReference type="SAM" id="MobiDB-lite"/>
    </source>
</evidence>
<dbReference type="AlphaFoldDB" id="A0A074X708"/>
<proteinExistence type="inferred from homology"/>
<evidence type="ECO:0000256" key="1">
    <source>
        <dbReference type="ARBA" id="ARBA00023016"/>
    </source>
</evidence>
<dbReference type="PROSITE" id="PS01031">
    <property type="entry name" value="SHSP"/>
    <property type="match status" value="1"/>
</dbReference>
<evidence type="ECO:0000256" key="3">
    <source>
        <dbReference type="RuleBase" id="RU003616"/>
    </source>
</evidence>
<dbReference type="EMBL" id="KL584717">
    <property type="protein sequence ID" value="KEQ70396.1"/>
    <property type="molecule type" value="Genomic_DNA"/>
</dbReference>
<comment type="similarity">
    <text evidence="2 3">Belongs to the small heat shock protein (HSP20) family.</text>
</comment>
<feature type="compositionally biased region" description="Basic and acidic residues" evidence="4">
    <location>
        <begin position="201"/>
        <end position="214"/>
    </location>
</feature>
<dbReference type="Pfam" id="PF00011">
    <property type="entry name" value="HSP20"/>
    <property type="match status" value="1"/>
</dbReference>
<dbReference type="HOGENOM" id="CLU_046737_0_0_1"/>
<feature type="region of interest" description="Disordered" evidence="4">
    <location>
        <begin position="34"/>
        <end position="177"/>
    </location>
</feature>
<dbReference type="PROSITE" id="PS51203">
    <property type="entry name" value="CS"/>
    <property type="match status" value="1"/>
</dbReference>
<dbReference type="STRING" id="1043004.A0A074X708"/>
<keyword evidence="8" id="KW-1185">Reference proteome</keyword>
<evidence type="ECO:0000313" key="8">
    <source>
        <dbReference type="Proteomes" id="UP000027730"/>
    </source>
</evidence>
<dbReference type="PANTHER" id="PTHR11527">
    <property type="entry name" value="HEAT-SHOCK PROTEIN 20 FAMILY MEMBER"/>
    <property type="match status" value="1"/>
</dbReference>
<reference evidence="7 8" key="1">
    <citation type="journal article" date="2014" name="BMC Genomics">
        <title>Genome sequencing of four Aureobasidium pullulans varieties: biotechnological potential, stress tolerance, and description of new species.</title>
        <authorList>
            <person name="Gostin Ar C."/>
            <person name="Ohm R.A."/>
            <person name="Kogej T."/>
            <person name="Sonjak S."/>
            <person name="Turk M."/>
            <person name="Zajc J."/>
            <person name="Zalar P."/>
            <person name="Grube M."/>
            <person name="Sun H."/>
            <person name="Han J."/>
            <person name="Sharma A."/>
            <person name="Chiniquy J."/>
            <person name="Ngan C.Y."/>
            <person name="Lipzen A."/>
            <person name="Barry K."/>
            <person name="Grigoriev I.V."/>
            <person name="Gunde-Cimerman N."/>
        </authorList>
    </citation>
    <scope>NUCLEOTIDE SEQUENCE [LARGE SCALE GENOMIC DNA]</scope>
    <source>
        <strain evidence="7 8">CBS 147.97</strain>
    </source>
</reference>
<evidence type="ECO:0000259" key="6">
    <source>
        <dbReference type="PROSITE" id="PS51203"/>
    </source>
</evidence>
<sequence length="335" mass="36926">MSNTRNMNQANNFWDFIASMQNNQVASPFAEGRGPAAEFNPFEGQEFWGPWAHRGRRHGPPHGHHGPPHGPAHRHGHRGPSPPPPPPEHEGAAHPPPPPHVDEPSSRSPSPHTPPETPAEPHHHPHPRHAGPPHHGPHHVPHHGPHHHEEHARRGRGGRGPRGGHHSHPRGGPPAFPFDLNALAEAFAPALFGGNVFGGEEQSKSTNKEQHKSNDGSFTPSIDLFSTPTSYIIHTSLPGAKKSDLDITYNSTRNSITISGVITRPDVSETMMNCLIQDERREVGMFEREVKLEDNVKIDEEKIGAKLEDGVLRVVVPKITEEEEGWESVRKVELE</sequence>
<dbReference type="InterPro" id="IPR002068">
    <property type="entry name" value="A-crystallin/Hsp20_dom"/>
</dbReference>
<feature type="compositionally biased region" description="Basic residues" evidence="4">
    <location>
        <begin position="123"/>
        <end position="146"/>
    </location>
</feature>
<feature type="compositionally biased region" description="Basic residues" evidence="4">
    <location>
        <begin position="53"/>
        <end position="78"/>
    </location>
</feature>
<dbReference type="SUPFAM" id="SSF49764">
    <property type="entry name" value="HSP20-like chaperones"/>
    <property type="match status" value="1"/>
</dbReference>
<keyword evidence="1" id="KW-0346">Stress response</keyword>
<gene>
    <name evidence="7" type="ORF">M436DRAFT_66313</name>
</gene>